<dbReference type="RefSeq" id="WP_167358790.1">
    <property type="nucleotide sequence ID" value="NZ_FNWW01000002.1"/>
</dbReference>
<protein>
    <submittedName>
        <fullName evidence="2">Uncharacterized protein</fullName>
    </submittedName>
</protein>
<accession>A0A024P6I3</accession>
<evidence type="ECO:0000313" key="3">
    <source>
        <dbReference type="Proteomes" id="UP000028868"/>
    </source>
</evidence>
<feature type="compositionally biased region" description="Polar residues" evidence="1">
    <location>
        <begin position="1"/>
        <end position="17"/>
    </location>
</feature>
<dbReference type="EMBL" id="CCDI010000003">
    <property type="protein sequence ID" value="CDQ24241.1"/>
    <property type="molecule type" value="Genomic_DNA"/>
</dbReference>
<feature type="region of interest" description="Disordered" evidence="1">
    <location>
        <begin position="1"/>
        <end position="46"/>
    </location>
</feature>
<reference evidence="2 3" key="2">
    <citation type="submission" date="2014-05" db="EMBL/GenBank/DDBJ databases">
        <title>Draft genome sequence of Halobacillus karajensis HK-03.</title>
        <authorList>
            <person name="Khelaifia S."/>
            <person name="Croce O."/>
            <person name="Lagier J.C."/>
            <person name="Raoult D."/>
        </authorList>
    </citation>
    <scope>NUCLEOTIDE SEQUENCE [LARGE SCALE GENOMIC DNA]</scope>
    <source>
        <strain evidence="2 3">HD-03</strain>
    </source>
</reference>
<evidence type="ECO:0000256" key="1">
    <source>
        <dbReference type="SAM" id="MobiDB-lite"/>
    </source>
</evidence>
<name>A0A024P6I3_9BACI</name>
<comment type="caution">
    <text evidence="2">The sequence shown here is derived from an EMBL/GenBank/DDBJ whole genome shotgun (WGS) entry which is preliminary data.</text>
</comment>
<reference evidence="3" key="1">
    <citation type="submission" date="2014-03" db="EMBL/GenBank/DDBJ databases">
        <authorList>
            <person name="Urmite Genomes U."/>
        </authorList>
    </citation>
    <scope>NUCLEOTIDE SEQUENCE [LARGE SCALE GENOMIC DNA]</scope>
    <source>
        <strain evidence="3">HD-03</strain>
    </source>
</reference>
<organism evidence="2 3">
    <name type="scientific">Halobacillus karajensis</name>
    <dbReference type="NCBI Taxonomy" id="195088"/>
    <lineage>
        <taxon>Bacteria</taxon>
        <taxon>Bacillati</taxon>
        <taxon>Bacillota</taxon>
        <taxon>Bacilli</taxon>
        <taxon>Bacillales</taxon>
        <taxon>Bacillaceae</taxon>
        <taxon>Halobacillus</taxon>
    </lineage>
</organism>
<dbReference type="AlphaFoldDB" id="A0A024P6I3"/>
<keyword evidence="3" id="KW-1185">Reference proteome</keyword>
<evidence type="ECO:0000313" key="2">
    <source>
        <dbReference type="EMBL" id="CDQ24241.1"/>
    </source>
</evidence>
<dbReference type="Proteomes" id="UP000028868">
    <property type="component" value="Unassembled WGS sequence"/>
</dbReference>
<gene>
    <name evidence="2" type="ORF">BN983_02513</name>
</gene>
<sequence>MMGKRTSQMNAARNNNKTPKESLPIEEEIGHRTNRNRPKQGPGANS</sequence>
<proteinExistence type="predicted"/>